<evidence type="ECO:0000313" key="2">
    <source>
        <dbReference type="EMBL" id="RNF11938.1"/>
    </source>
</evidence>
<dbReference type="AlphaFoldDB" id="A0A3R7KY05"/>
<sequence length="677" mass="75222">MRPWRVYAFRTALSSWRRASSTKPRQGTVPVLEKVLTHSENGTVGLELCLPPLASVAASGRHEMQGHVRRTVETVETVLHACDDATLQLDYVTLRCCASFSAGESWTDEESQLACSFLREVALHLLPMTPVCLLFPITAFNAPPLSCVSDMFDMLHRVGWKNVQLELPPSSCTAVLRPTAEMGCKETAQSSLHAAVGGWTTLLHGTEDHLCLPRSTSIPWKALFPWILRKGFLDRFSVGLSVDLYASLRSLSILHQAGDGSKGVCHATSSLRRVQARMGACPKQDRPLEFQQPTRNEAAAPVHHGNKQPTLQTSQEGKGQELLTLSAPSKEFSDLFLAQHQSFLDAAKSEVNGGSIEQDALMLTEFLQQITEERAPKHESQLQTKRAIHVQHGVGVMHEEKGKDDVAVGRKLGKGSLYWQLLGDIARRTHARYLCTMPCANPASIQAWKHAYAEVFACAKQQVKQQGDVFSPCSTALLPIVNTLWPLLYPVQLERARRQTFSTFDTENTNFSKTLAFLSQETQQALQQALREMPPLFLQQTVNDAVQRRGETHINYEAGGVRLLCGSDGCHKTLDMLGAGVATRQALFSAMPARQVHHIRDVENTFFKGPMKKAFESTIGSLCVEDLHARKCHLRVSVPCDVELPELVESLRLLCLGAHWMKERRRSNKNTNKNESV</sequence>
<evidence type="ECO:0000256" key="1">
    <source>
        <dbReference type="SAM" id="MobiDB-lite"/>
    </source>
</evidence>
<keyword evidence="3" id="KW-1185">Reference proteome</keyword>
<dbReference type="OrthoDB" id="240777at2759"/>
<dbReference type="Proteomes" id="UP000283634">
    <property type="component" value="Unassembled WGS sequence"/>
</dbReference>
<dbReference type="RefSeq" id="XP_029242472.1">
    <property type="nucleotide sequence ID" value="XM_029377704.1"/>
</dbReference>
<proteinExistence type="predicted"/>
<dbReference type="EMBL" id="MKGL01000011">
    <property type="protein sequence ID" value="RNF11938.1"/>
    <property type="molecule type" value="Genomic_DNA"/>
</dbReference>
<dbReference type="OMA" id="RRTHARY"/>
<evidence type="ECO:0000313" key="3">
    <source>
        <dbReference type="Proteomes" id="UP000283634"/>
    </source>
</evidence>
<reference evidence="2 3" key="1">
    <citation type="journal article" date="2018" name="BMC Genomics">
        <title>Genomic comparison of Trypanosoma conorhini and Trypanosoma rangeli to Trypanosoma cruzi strains of high and low virulence.</title>
        <authorList>
            <person name="Bradwell K.R."/>
            <person name="Koparde V.N."/>
            <person name="Matveyev A.V."/>
            <person name="Serrano M.G."/>
            <person name="Alves J.M."/>
            <person name="Parikh H."/>
            <person name="Huang B."/>
            <person name="Lee V."/>
            <person name="Espinosa-Alvarez O."/>
            <person name="Ortiz P.A."/>
            <person name="Costa-Martins A.G."/>
            <person name="Teixeira M.M."/>
            <person name="Buck G.A."/>
        </authorList>
    </citation>
    <scope>NUCLEOTIDE SEQUENCE [LARGE SCALE GENOMIC DNA]</scope>
    <source>
        <strain evidence="2 3">AM80</strain>
    </source>
</reference>
<name>A0A3R7KY05_TRYRA</name>
<protein>
    <submittedName>
        <fullName evidence="2">Uncharacterized protein</fullName>
    </submittedName>
</protein>
<feature type="compositionally biased region" description="Polar residues" evidence="1">
    <location>
        <begin position="307"/>
        <end position="317"/>
    </location>
</feature>
<accession>A0A3R7KY05</accession>
<organism evidence="2 3">
    <name type="scientific">Trypanosoma rangeli</name>
    <dbReference type="NCBI Taxonomy" id="5698"/>
    <lineage>
        <taxon>Eukaryota</taxon>
        <taxon>Discoba</taxon>
        <taxon>Euglenozoa</taxon>
        <taxon>Kinetoplastea</taxon>
        <taxon>Metakinetoplastina</taxon>
        <taxon>Trypanosomatida</taxon>
        <taxon>Trypanosomatidae</taxon>
        <taxon>Trypanosoma</taxon>
        <taxon>Herpetosoma</taxon>
    </lineage>
</organism>
<dbReference type="GeneID" id="40324566"/>
<gene>
    <name evidence="2" type="ORF">TraAM80_00633</name>
</gene>
<comment type="caution">
    <text evidence="2">The sequence shown here is derived from an EMBL/GenBank/DDBJ whole genome shotgun (WGS) entry which is preliminary data.</text>
</comment>
<feature type="region of interest" description="Disordered" evidence="1">
    <location>
        <begin position="297"/>
        <end position="318"/>
    </location>
</feature>